<dbReference type="InterPro" id="IPR057679">
    <property type="entry name" value="DUF7919"/>
</dbReference>
<dbReference type="EMBL" id="JBHSXS010000009">
    <property type="protein sequence ID" value="MFC6881691.1"/>
    <property type="molecule type" value="Genomic_DNA"/>
</dbReference>
<evidence type="ECO:0000313" key="2">
    <source>
        <dbReference type="EMBL" id="MFC6881691.1"/>
    </source>
</evidence>
<name>A0ABW2CM34_9ACTN</name>
<protein>
    <recommendedName>
        <fullName evidence="1">DUF7919 domain-containing protein</fullName>
    </recommendedName>
</protein>
<evidence type="ECO:0000259" key="1">
    <source>
        <dbReference type="Pfam" id="PF25535"/>
    </source>
</evidence>
<dbReference type="RefSeq" id="WP_378063377.1">
    <property type="nucleotide sequence ID" value="NZ_JBHSXS010000009.1"/>
</dbReference>
<organism evidence="2 3">
    <name type="scientific">Actinomadura yumaensis</name>
    <dbReference type="NCBI Taxonomy" id="111807"/>
    <lineage>
        <taxon>Bacteria</taxon>
        <taxon>Bacillati</taxon>
        <taxon>Actinomycetota</taxon>
        <taxon>Actinomycetes</taxon>
        <taxon>Streptosporangiales</taxon>
        <taxon>Thermomonosporaceae</taxon>
        <taxon>Actinomadura</taxon>
    </lineage>
</organism>
<sequence>MTYFEDLTPYRYWPNSTETAVNIGWLGSGEPFPTGDVPAEVVPALLRLVAKGPVNLTRGFHKCEFCAEPPYPVLMHLGEQEIALGNGEVRVTGENGTVYAAPTLLPHYIQAHRYQPPEPFTNAVLAISPA</sequence>
<reference evidence="3" key="1">
    <citation type="journal article" date="2019" name="Int. J. Syst. Evol. Microbiol.">
        <title>The Global Catalogue of Microorganisms (GCM) 10K type strain sequencing project: providing services to taxonomists for standard genome sequencing and annotation.</title>
        <authorList>
            <consortium name="The Broad Institute Genomics Platform"/>
            <consortium name="The Broad Institute Genome Sequencing Center for Infectious Disease"/>
            <person name="Wu L."/>
            <person name="Ma J."/>
        </authorList>
    </citation>
    <scope>NUCLEOTIDE SEQUENCE [LARGE SCALE GENOMIC DNA]</scope>
    <source>
        <strain evidence="3">JCM 3369</strain>
    </source>
</reference>
<gene>
    <name evidence="2" type="ORF">ACFQKB_18175</name>
</gene>
<dbReference type="Proteomes" id="UP001596380">
    <property type="component" value="Unassembled WGS sequence"/>
</dbReference>
<dbReference type="Pfam" id="PF25535">
    <property type="entry name" value="DUF7919"/>
    <property type="match status" value="1"/>
</dbReference>
<evidence type="ECO:0000313" key="3">
    <source>
        <dbReference type="Proteomes" id="UP001596380"/>
    </source>
</evidence>
<accession>A0ABW2CM34</accession>
<proteinExistence type="predicted"/>
<comment type="caution">
    <text evidence="2">The sequence shown here is derived from an EMBL/GenBank/DDBJ whole genome shotgun (WGS) entry which is preliminary data.</text>
</comment>
<feature type="domain" description="DUF7919" evidence="1">
    <location>
        <begin position="2"/>
        <end position="125"/>
    </location>
</feature>
<keyword evidence="3" id="KW-1185">Reference proteome</keyword>